<feature type="domain" description="AB hydrolase-1" evidence="2">
    <location>
        <begin position="27"/>
        <end position="246"/>
    </location>
</feature>
<dbReference type="SUPFAM" id="SSF53474">
    <property type="entry name" value="alpha/beta-Hydrolases"/>
    <property type="match status" value="1"/>
</dbReference>
<comment type="caution">
    <text evidence="3">The sequence shown here is derived from an EMBL/GenBank/DDBJ whole genome shotgun (WGS) entry which is preliminary data.</text>
</comment>
<dbReference type="RefSeq" id="WP_337314113.1">
    <property type="nucleotide sequence ID" value="NZ_JAEKNS010000152.1"/>
</dbReference>
<evidence type="ECO:0000313" key="3">
    <source>
        <dbReference type="EMBL" id="MBJ7596244.1"/>
    </source>
</evidence>
<dbReference type="PANTHER" id="PTHR43798:SF31">
    <property type="entry name" value="AB HYDROLASE SUPERFAMILY PROTEIN YCLE"/>
    <property type="match status" value="1"/>
</dbReference>
<name>A0A934JY43_9BACT</name>
<keyword evidence="1 3" id="KW-0378">Hydrolase</keyword>
<dbReference type="PRINTS" id="PR00111">
    <property type="entry name" value="ABHYDROLASE"/>
</dbReference>
<gene>
    <name evidence="3" type="ORF">JF886_15555</name>
</gene>
<dbReference type="Gene3D" id="3.40.50.1820">
    <property type="entry name" value="alpha/beta hydrolase"/>
    <property type="match status" value="1"/>
</dbReference>
<dbReference type="PANTHER" id="PTHR43798">
    <property type="entry name" value="MONOACYLGLYCEROL LIPASE"/>
    <property type="match status" value="1"/>
</dbReference>
<evidence type="ECO:0000259" key="2">
    <source>
        <dbReference type="Pfam" id="PF00561"/>
    </source>
</evidence>
<dbReference type="InterPro" id="IPR000073">
    <property type="entry name" value="AB_hydrolase_1"/>
</dbReference>
<dbReference type="GO" id="GO:0016787">
    <property type="term" value="F:hydrolase activity"/>
    <property type="evidence" value="ECO:0007669"/>
    <property type="project" value="UniProtKB-KW"/>
</dbReference>
<organism evidence="3 4">
    <name type="scientific">Candidatus Aeolococcus gillhamiae</name>
    <dbReference type="NCBI Taxonomy" id="3127015"/>
    <lineage>
        <taxon>Bacteria</taxon>
        <taxon>Bacillati</taxon>
        <taxon>Candidatus Dormiibacterota</taxon>
        <taxon>Candidatus Dormibacteria</taxon>
        <taxon>Candidatus Aeolococcales</taxon>
        <taxon>Candidatus Aeolococcaceae</taxon>
        <taxon>Candidatus Aeolococcus</taxon>
    </lineage>
</organism>
<dbReference type="GO" id="GO:0016020">
    <property type="term" value="C:membrane"/>
    <property type="evidence" value="ECO:0007669"/>
    <property type="project" value="TreeGrafter"/>
</dbReference>
<dbReference type="EMBL" id="JAEKNS010000152">
    <property type="protein sequence ID" value="MBJ7596244.1"/>
    <property type="molecule type" value="Genomic_DNA"/>
</dbReference>
<sequence length="281" mass="30812">MSMRWQQRRVRLPWGRLSVQVAGDGAPLLLLHGLGGSGRYWAGIGPLLAQNRTLIAPDLAGFGRSDKPAIEYTRDFHVGTIEALLAALAVEGRLDVAGHSMGGILAGLFAARHADRVASLAVVASPFPRRQTHAFRTPRGFAGRTVYRTLQRLLPLVAPVVRSPVFPRAVIADYLRHTLDSYKKTSHALIWDPTVAEELATLDERLRGHPQLLLYSDEDTTIGADSLGRWQEVLPHAEVVVISGAHQLLLRDHFATLARWYTRDVVSPIEPLAAEGSRPSA</sequence>
<dbReference type="InterPro" id="IPR029058">
    <property type="entry name" value="AB_hydrolase_fold"/>
</dbReference>
<evidence type="ECO:0000256" key="1">
    <source>
        <dbReference type="ARBA" id="ARBA00022801"/>
    </source>
</evidence>
<dbReference type="Pfam" id="PF00561">
    <property type="entry name" value="Abhydrolase_1"/>
    <property type="match status" value="1"/>
</dbReference>
<dbReference type="InterPro" id="IPR050266">
    <property type="entry name" value="AB_hydrolase_sf"/>
</dbReference>
<dbReference type="AlphaFoldDB" id="A0A934JY43"/>
<proteinExistence type="predicted"/>
<reference evidence="3 4" key="1">
    <citation type="submission" date="2020-10" db="EMBL/GenBank/DDBJ databases">
        <title>Ca. Dormibacterota MAGs.</title>
        <authorList>
            <person name="Montgomery K."/>
        </authorList>
    </citation>
    <scope>NUCLEOTIDE SEQUENCE [LARGE SCALE GENOMIC DNA]</scope>
    <source>
        <strain evidence="3">SC8812_S17_18</strain>
    </source>
</reference>
<evidence type="ECO:0000313" key="4">
    <source>
        <dbReference type="Proteomes" id="UP000606991"/>
    </source>
</evidence>
<protein>
    <submittedName>
        <fullName evidence="3">Alpha/beta fold hydrolase</fullName>
    </submittedName>
</protein>
<dbReference type="Proteomes" id="UP000606991">
    <property type="component" value="Unassembled WGS sequence"/>
</dbReference>
<accession>A0A934JY43</accession>